<dbReference type="CDD" id="cd24029">
    <property type="entry name" value="ASKHA_NBD_HSP70_DnaK_HscA_HscC"/>
    <property type="match status" value="1"/>
</dbReference>
<keyword evidence="5" id="KW-0346">Stress response</keyword>
<dbReference type="InterPro" id="IPR043129">
    <property type="entry name" value="ATPase_NBD"/>
</dbReference>
<comment type="caution">
    <text evidence="9">The sequence shown here is derived from an EMBL/GenBank/DDBJ whole genome shotgun (WGS) entry which is preliminary data.</text>
</comment>
<sequence length="688" mass="75857">MGAFVGIDLGTTYSVVAYVNPQGRPEIIPNEFGKATVPSVVAFDAHGYLVGDEAKERQATGDPEVVSFFKRSMGDPYALYTFAGQDYTPTTLSALVLKHLKAQAEKHLGETVTDAVITVPAYFTHNQRKATIEAGEQAGLHVLKVISEPTAAALAYGLRPGSAQREQRVLVYDLGGGTFDISLISISANDLTVLATEGDHNLGGKDWDDRLIAYLEEQFVQEFDSEFVGDDINELRVQAEKLKHALSVRQSADIRVHASGHTGTYTVTRELFEQLTSDLMERTRLLTERVLAEQKMQWSDLAGVLPVGGSTRMPMVHTFIKQMSGKPAMGGINPDEAVALGAAIQATMEMEQQNQTVYLLSGRKRTTDVIAHSLGMIAVSEDRSRYLNSILIRKNLPIPTAQTRPYKMKLRRSGDTQLEVFLTQGESDDPQQCVYLGRYVFDQFPSVPGDEVTLDISYAYDKNGVVNVSAIERSTRTPLRLDIQEVPADVPARFLESPDAHTAVNHEHLTIYLAFDLSGSMSGTPLREAQRAAEAFVQQCDLTTTSIGLISFSDTVLVELNATQDERQLYRAIRNLQIGRTGYSNKAHPFKHIYRLLKDVRGLRYAIVLADGVWLHQQAAIREAKRCHKEQIEVIAVGFGAADEAFLQAIASSTEQSLFTDLNSLTETFSTIAQEITEKRSGGSSLYL</sequence>
<dbReference type="InterPro" id="IPR002035">
    <property type="entry name" value="VWF_A"/>
</dbReference>
<keyword evidence="10" id="KW-1185">Reference proteome</keyword>
<dbReference type="Gene3D" id="3.40.50.410">
    <property type="entry name" value="von Willebrand factor, type A domain"/>
    <property type="match status" value="1"/>
</dbReference>
<comment type="similarity">
    <text evidence="1 7">Belongs to the heat shock protein 70 family.</text>
</comment>
<evidence type="ECO:0000256" key="7">
    <source>
        <dbReference type="RuleBase" id="RU003322"/>
    </source>
</evidence>
<dbReference type="Gene3D" id="3.30.420.40">
    <property type="match status" value="2"/>
</dbReference>
<dbReference type="GO" id="GO:0140662">
    <property type="term" value="F:ATP-dependent protein folding chaperone"/>
    <property type="evidence" value="ECO:0007669"/>
    <property type="project" value="InterPro"/>
</dbReference>
<dbReference type="InterPro" id="IPR029047">
    <property type="entry name" value="HSP70_peptide-bd_sf"/>
</dbReference>
<evidence type="ECO:0000313" key="10">
    <source>
        <dbReference type="Proteomes" id="UP000248806"/>
    </source>
</evidence>
<dbReference type="Pfam" id="PF00012">
    <property type="entry name" value="HSP70"/>
    <property type="match status" value="2"/>
</dbReference>
<dbReference type="Gene3D" id="3.90.640.10">
    <property type="entry name" value="Actin, Chain A, domain 4"/>
    <property type="match status" value="1"/>
</dbReference>
<dbReference type="PROSITE" id="PS00297">
    <property type="entry name" value="HSP70_1"/>
    <property type="match status" value="1"/>
</dbReference>
<dbReference type="PROSITE" id="PS50234">
    <property type="entry name" value="VWFA"/>
    <property type="match status" value="1"/>
</dbReference>
<dbReference type="CDD" id="cd00198">
    <property type="entry name" value="vWFA"/>
    <property type="match status" value="1"/>
</dbReference>
<dbReference type="Proteomes" id="UP000248806">
    <property type="component" value="Unassembled WGS sequence"/>
</dbReference>
<dbReference type="SMART" id="SM00327">
    <property type="entry name" value="VWA"/>
    <property type="match status" value="1"/>
</dbReference>
<dbReference type="SUPFAM" id="SSF53300">
    <property type="entry name" value="vWA-like"/>
    <property type="match status" value="1"/>
</dbReference>
<evidence type="ECO:0000259" key="8">
    <source>
        <dbReference type="PROSITE" id="PS50234"/>
    </source>
</evidence>
<dbReference type="EMBL" id="QKUF01000011">
    <property type="protein sequence ID" value="PZW28057.1"/>
    <property type="molecule type" value="Genomic_DNA"/>
</dbReference>
<keyword evidence="4 7" id="KW-0067">ATP-binding</keyword>
<dbReference type="InterPro" id="IPR036465">
    <property type="entry name" value="vWFA_dom_sf"/>
</dbReference>
<reference evidence="9 10" key="1">
    <citation type="submission" date="2018-06" db="EMBL/GenBank/DDBJ databases">
        <title>Genomic Encyclopedia of Archaeal and Bacterial Type Strains, Phase II (KMG-II): from individual species to whole genera.</title>
        <authorList>
            <person name="Goeker M."/>
        </authorList>
    </citation>
    <scope>NUCLEOTIDE SEQUENCE [LARGE SCALE GENOMIC DNA]</scope>
    <source>
        <strain evidence="9 10">ATCC BAA-1881</strain>
    </source>
</reference>
<evidence type="ECO:0000256" key="3">
    <source>
        <dbReference type="ARBA" id="ARBA00022741"/>
    </source>
</evidence>
<keyword evidence="3 7" id="KW-0547">Nucleotide-binding</keyword>
<dbReference type="Pfam" id="PF00092">
    <property type="entry name" value="VWA"/>
    <property type="match status" value="1"/>
</dbReference>
<accession>A0A326U6W3</accession>
<dbReference type="RefSeq" id="WP_170142698.1">
    <property type="nucleotide sequence ID" value="NZ_BIFX01000003.1"/>
</dbReference>
<dbReference type="SUPFAM" id="SSF100920">
    <property type="entry name" value="Heat shock protein 70kD (HSP70), peptide-binding domain"/>
    <property type="match status" value="1"/>
</dbReference>
<evidence type="ECO:0000256" key="2">
    <source>
        <dbReference type="ARBA" id="ARBA00022553"/>
    </source>
</evidence>
<dbReference type="GO" id="GO:0005524">
    <property type="term" value="F:ATP binding"/>
    <property type="evidence" value="ECO:0007669"/>
    <property type="project" value="UniProtKB-KW"/>
</dbReference>
<proteinExistence type="inferred from homology"/>
<protein>
    <submittedName>
        <fullName evidence="9">Molecular chaperone DnaK (HSP70)</fullName>
    </submittedName>
</protein>
<evidence type="ECO:0000256" key="5">
    <source>
        <dbReference type="ARBA" id="ARBA00023016"/>
    </source>
</evidence>
<keyword evidence="2" id="KW-0597">Phosphoprotein</keyword>
<dbReference type="PANTHER" id="PTHR19375">
    <property type="entry name" value="HEAT SHOCK PROTEIN 70KDA"/>
    <property type="match status" value="1"/>
</dbReference>
<keyword evidence="6" id="KW-0143">Chaperone</keyword>
<name>A0A326U6W3_THEHA</name>
<dbReference type="FunFam" id="3.30.420.40:FF:000071">
    <property type="entry name" value="Molecular chaperone DnaK"/>
    <property type="match status" value="1"/>
</dbReference>
<gene>
    <name evidence="9" type="ORF">EI42_03435</name>
</gene>
<dbReference type="AlphaFoldDB" id="A0A326U6W3"/>
<evidence type="ECO:0000256" key="6">
    <source>
        <dbReference type="ARBA" id="ARBA00023186"/>
    </source>
</evidence>
<dbReference type="FunFam" id="3.90.640.10:FF:000003">
    <property type="entry name" value="Molecular chaperone DnaK"/>
    <property type="match status" value="1"/>
</dbReference>
<organism evidence="9 10">
    <name type="scientific">Thermosporothrix hazakensis</name>
    <dbReference type="NCBI Taxonomy" id="644383"/>
    <lineage>
        <taxon>Bacteria</taxon>
        <taxon>Bacillati</taxon>
        <taxon>Chloroflexota</taxon>
        <taxon>Ktedonobacteria</taxon>
        <taxon>Ktedonobacterales</taxon>
        <taxon>Thermosporotrichaceae</taxon>
        <taxon>Thermosporothrix</taxon>
    </lineage>
</organism>
<dbReference type="SUPFAM" id="SSF53067">
    <property type="entry name" value="Actin-like ATPase domain"/>
    <property type="match status" value="2"/>
</dbReference>
<feature type="domain" description="VWFA" evidence="8">
    <location>
        <begin position="510"/>
        <end position="676"/>
    </location>
</feature>
<evidence type="ECO:0000256" key="4">
    <source>
        <dbReference type="ARBA" id="ARBA00022840"/>
    </source>
</evidence>
<dbReference type="PRINTS" id="PR00301">
    <property type="entry name" value="HEATSHOCK70"/>
</dbReference>
<dbReference type="PROSITE" id="PS00329">
    <property type="entry name" value="HSP70_2"/>
    <property type="match status" value="1"/>
</dbReference>
<dbReference type="InterPro" id="IPR013126">
    <property type="entry name" value="Hsp_70_fam"/>
</dbReference>
<dbReference type="Gene3D" id="2.60.34.10">
    <property type="entry name" value="Substrate Binding Domain Of DNAk, Chain A, domain 1"/>
    <property type="match status" value="1"/>
</dbReference>
<evidence type="ECO:0000256" key="1">
    <source>
        <dbReference type="ARBA" id="ARBA00007381"/>
    </source>
</evidence>
<evidence type="ECO:0000313" key="9">
    <source>
        <dbReference type="EMBL" id="PZW28057.1"/>
    </source>
</evidence>
<dbReference type="InterPro" id="IPR018181">
    <property type="entry name" value="Heat_shock_70_CS"/>
</dbReference>